<accession>A0A0F3NI98</accession>
<reference evidence="1 2" key="1">
    <citation type="submission" date="2015-01" db="EMBL/GenBank/DDBJ databases">
        <title>Genome Sequencing of Rickettsiales.</title>
        <authorList>
            <person name="Daugherty S.C."/>
            <person name="Su Q."/>
            <person name="Abolude K."/>
            <person name="Beier-Sexton M."/>
            <person name="Carlyon J.A."/>
            <person name="Carter R."/>
            <person name="Day N.P."/>
            <person name="Dumler S.J."/>
            <person name="Dyachenko V."/>
            <person name="Godinez A."/>
            <person name="Kurtti T.J."/>
            <person name="Lichay M."/>
            <person name="Mullins K.E."/>
            <person name="Ott S."/>
            <person name="Pappas-Brown V."/>
            <person name="Paris D.H."/>
            <person name="Patel P."/>
            <person name="Richards A.L."/>
            <person name="Sadzewicz L."/>
            <person name="Sears K."/>
            <person name="Seidman D."/>
            <person name="Sengamalay N."/>
            <person name="Stenos J."/>
            <person name="Tallon L.J."/>
            <person name="Vincent G."/>
            <person name="Fraser C.M."/>
            <person name="Munderloh U."/>
            <person name="Dunning-Hotopp J.C."/>
        </authorList>
    </citation>
    <scope>NUCLEOTIDE SEQUENCE [LARGE SCALE GENOMIC DNA]</scope>
    <source>
        <strain evidence="1 2">ApNP</strain>
    </source>
</reference>
<proteinExistence type="predicted"/>
<evidence type="ECO:0000313" key="1">
    <source>
        <dbReference type="EMBL" id="KJV67511.1"/>
    </source>
</evidence>
<dbReference type="PATRIC" id="fig|1359153.3.peg.760"/>
<dbReference type="AlphaFoldDB" id="A0A0F3NI98"/>
<comment type="caution">
    <text evidence="1">The sequence shown here is derived from an EMBL/GenBank/DDBJ whole genome shotgun (WGS) entry which is preliminary data.</text>
</comment>
<name>A0A0F3NI98_ANAPH</name>
<dbReference type="Proteomes" id="UP000033385">
    <property type="component" value="Unassembled WGS sequence"/>
</dbReference>
<gene>
    <name evidence="1" type="ORF">APHNP_0736</name>
</gene>
<protein>
    <submittedName>
        <fullName evidence="1">Uncharacterized protein</fullName>
    </submittedName>
</protein>
<evidence type="ECO:0000313" key="2">
    <source>
        <dbReference type="Proteomes" id="UP000033385"/>
    </source>
</evidence>
<organism evidence="1 2">
    <name type="scientific">Anaplasma phagocytophilum str. ApNP</name>
    <dbReference type="NCBI Taxonomy" id="1359153"/>
    <lineage>
        <taxon>Bacteria</taxon>
        <taxon>Pseudomonadati</taxon>
        <taxon>Pseudomonadota</taxon>
        <taxon>Alphaproteobacteria</taxon>
        <taxon>Rickettsiales</taxon>
        <taxon>Anaplasmataceae</taxon>
        <taxon>Anaplasma</taxon>
        <taxon>phagocytophilum group</taxon>
    </lineage>
</organism>
<sequence length="39" mass="4328">MPKSIAKRGRATPRLCVLALGTIYLEILPAVVAKIRYNM</sequence>
<dbReference type="EMBL" id="LANW01000001">
    <property type="protein sequence ID" value="KJV67511.1"/>
    <property type="molecule type" value="Genomic_DNA"/>
</dbReference>